<protein>
    <submittedName>
        <fullName evidence="1">Uncharacterized protein</fullName>
    </submittedName>
</protein>
<proteinExistence type="predicted"/>
<accession>A0A8S3D4G6</accession>
<dbReference type="EMBL" id="CAJOBI010196491">
    <property type="protein sequence ID" value="CAF4978014.1"/>
    <property type="molecule type" value="Genomic_DNA"/>
</dbReference>
<evidence type="ECO:0000313" key="1">
    <source>
        <dbReference type="EMBL" id="CAF4978014.1"/>
    </source>
</evidence>
<feature type="non-terminal residue" evidence="1">
    <location>
        <position position="37"/>
    </location>
</feature>
<comment type="caution">
    <text evidence="1">The sequence shown here is derived from an EMBL/GenBank/DDBJ whole genome shotgun (WGS) entry which is preliminary data.</text>
</comment>
<gene>
    <name evidence="1" type="ORF">SMN809_LOCUS55546</name>
</gene>
<dbReference type="Proteomes" id="UP000676336">
    <property type="component" value="Unassembled WGS sequence"/>
</dbReference>
<sequence>MSDELGEIIRILQLTTIDDVLLNEFDEDEQHNLKKLL</sequence>
<organism evidence="1 2">
    <name type="scientific">Rotaria magnacalcarata</name>
    <dbReference type="NCBI Taxonomy" id="392030"/>
    <lineage>
        <taxon>Eukaryota</taxon>
        <taxon>Metazoa</taxon>
        <taxon>Spiralia</taxon>
        <taxon>Gnathifera</taxon>
        <taxon>Rotifera</taxon>
        <taxon>Eurotatoria</taxon>
        <taxon>Bdelloidea</taxon>
        <taxon>Philodinida</taxon>
        <taxon>Philodinidae</taxon>
        <taxon>Rotaria</taxon>
    </lineage>
</organism>
<reference evidence="1" key="1">
    <citation type="submission" date="2021-02" db="EMBL/GenBank/DDBJ databases">
        <authorList>
            <person name="Nowell W R."/>
        </authorList>
    </citation>
    <scope>NUCLEOTIDE SEQUENCE</scope>
</reference>
<dbReference type="AlphaFoldDB" id="A0A8S3D4G6"/>
<evidence type="ECO:0000313" key="2">
    <source>
        <dbReference type="Proteomes" id="UP000676336"/>
    </source>
</evidence>
<name>A0A8S3D4G6_9BILA</name>